<evidence type="ECO:0000313" key="1">
    <source>
        <dbReference type="EMBL" id="JAD91261.1"/>
    </source>
</evidence>
<sequence length="13" mass="1606">MSKRCKLQSLKKR</sequence>
<protein>
    <submittedName>
        <fullName evidence="1">Uncharacterized protein</fullName>
    </submittedName>
</protein>
<reference evidence="1" key="2">
    <citation type="journal article" date="2015" name="Data Brief">
        <title>Shoot transcriptome of the giant reed, Arundo donax.</title>
        <authorList>
            <person name="Barrero R.A."/>
            <person name="Guerrero F.D."/>
            <person name="Moolhuijzen P."/>
            <person name="Goolsby J.A."/>
            <person name="Tidwell J."/>
            <person name="Bellgard S.E."/>
            <person name="Bellgard M.I."/>
        </authorList>
    </citation>
    <scope>NUCLEOTIDE SEQUENCE</scope>
    <source>
        <tissue evidence="1">Shoot tissue taken approximately 20 cm above the soil surface</tissue>
    </source>
</reference>
<name>A0A0A9DTX1_ARUDO</name>
<organism evidence="1">
    <name type="scientific">Arundo donax</name>
    <name type="common">Giant reed</name>
    <name type="synonym">Donax arundinaceus</name>
    <dbReference type="NCBI Taxonomy" id="35708"/>
    <lineage>
        <taxon>Eukaryota</taxon>
        <taxon>Viridiplantae</taxon>
        <taxon>Streptophyta</taxon>
        <taxon>Embryophyta</taxon>
        <taxon>Tracheophyta</taxon>
        <taxon>Spermatophyta</taxon>
        <taxon>Magnoliopsida</taxon>
        <taxon>Liliopsida</taxon>
        <taxon>Poales</taxon>
        <taxon>Poaceae</taxon>
        <taxon>PACMAD clade</taxon>
        <taxon>Arundinoideae</taxon>
        <taxon>Arundineae</taxon>
        <taxon>Arundo</taxon>
    </lineage>
</organism>
<dbReference type="EMBL" id="GBRH01206634">
    <property type="protein sequence ID" value="JAD91261.1"/>
    <property type="molecule type" value="Transcribed_RNA"/>
</dbReference>
<accession>A0A0A9DTX1</accession>
<reference evidence="1" key="1">
    <citation type="submission" date="2014-09" db="EMBL/GenBank/DDBJ databases">
        <authorList>
            <person name="Magalhaes I.L.F."/>
            <person name="Oliveira U."/>
            <person name="Santos F.R."/>
            <person name="Vidigal T.H.D.A."/>
            <person name="Brescovit A.D."/>
            <person name="Santos A.J."/>
        </authorList>
    </citation>
    <scope>NUCLEOTIDE SEQUENCE</scope>
    <source>
        <tissue evidence="1">Shoot tissue taken approximately 20 cm above the soil surface</tissue>
    </source>
</reference>
<proteinExistence type="predicted"/>